<reference evidence="1" key="1">
    <citation type="submission" date="2018-05" db="EMBL/GenBank/DDBJ databases">
        <authorList>
            <person name="Lanie J.A."/>
            <person name="Ng W.-L."/>
            <person name="Kazmierczak K.M."/>
            <person name="Andrzejewski T.M."/>
            <person name="Davidsen T.M."/>
            <person name="Wayne K.J."/>
            <person name="Tettelin H."/>
            <person name="Glass J.I."/>
            <person name="Rusch D."/>
            <person name="Podicherti R."/>
            <person name="Tsui H.-C.T."/>
            <person name="Winkler M.E."/>
        </authorList>
    </citation>
    <scope>NUCLEOTIDE SEQUENCE</scope>
</reference>
<proteinExistence type="predicted"/>
<evidence type="ECO:0000313" key="1">
    <source>
        <dbReference type="EMBL" id="SVE40252.1"/>
    </source>
</evidence>
<gene>
    <name evidence="1" type="ORF">METZ01_LOCUS493106</name>
</gene>
<accession>A0A383D6Z0</accession>
<feature type="non-terminal residue" evidence="1">
    <location>
        <position position="129"/>
    </location>
</feature>
<dbReference type="AlphaFoldDB" id="A0A383D6Z0"/>
<protein>
    <recommendedName>
        <fullName evidence="2">Outer membrane protein beta-barrel domain-containing protein</fullName>
    </recommendedName>
</protein>
<organism evidence="1">
    <name type="scientific">marine metagenome</name>
    <dbReference type="NCBI Taxonomy" id="408172"/>
    <lineage>
        <taxon>unclassified sequences</taxon>
        <taxon>metagenomes</taxon>
        <taxon>ecological metagenomes</taxon>
    </lineage>
</organism>
<name>A0A383D6Z0_9ZZZZ</name>
<evidence type="ECO:0008006" key="2">
    <source>
        <dbReference type="Google" id="ProtNLM"/>
    </source>
</evidence>
<sequence length="129" mass="14407">MIKKIFTILFLLQYSSSLSATGYDVYGIGIYDIKFDGSQTNTATDFRYERRFDKSLIEIGPESENFFYLKPFAGLEISSDSAAYFIGGIYLEDNLGTLFVGEETSLIFTPSFGVGYYDDGDGKELGNNI</sequence>
<dbReference type="EMBL" id="UINC01214841">
    <property type="protein sequence ID" value="SVE40252.1"/>
    <property type="molecule type" value="Genomic_DNA"/>
</dbReference>